<evidence type="ECO:0008006" key="3">
    <source>
        <dbReference type="Google" id="ProtNLM"/>
    </source>
</evidence>
<gene>
    <name evidence="1" type="ORF">SAMN05421795_102234</name>
</gene>
<dbReference type="InterPro" id="IPR021955">
    <property type="entry name" value="DUF3572"/>
</dbReference>
<dbReference type="STRING" id="407234.SAMN05421795_102234"/>
<reference evidence="2" key="1">
    <citation type="submission" date="2017-01" db="EMBL/GenBank/DDBJ databases">
        <authorList>
            <person name="Varghese N."/>
            <person name="Submissions S."/>
        </authorList>
    </citation>
    <scope>NUCLEOTIDE SEQUENCE [LARGE SCALE GENOMIC DNA]</scope>
    <source>
        <strain evidence="2">DSM 18714</strain>
    </source>
</reference>
<dbReference type="EMBL" id="FTOM01000002">
    <property type="protein sequence ID" value="SIS65833.1"/>
    <property type="molecule type" value="Genomic_DNA"/>
</dbReference>
<keyword evidence="2" id="KW-1185">Reference proteome</keyword>
<protein>
    <recommendedName>
        <fullName evidence="3">DUF3572 family protein</fullName>
    </recommendedName>
</protein>
<sequence>MRIGQDTAEDLAASATIWLAGDPEIAGGFLSATGLAPEDLAQVAGDRGFLLAVLDYLLQRDDWVLAFARDQGIDPALPMLARQVLAGRAGMNWT</sequence>
<dbReference type="AlphaFoldDB" id="A0A1N7KW50"/>
<organism evidence="1 2">
    <name type="scientific">Phaeovulum vinaykumarii</name>
    <dbReference type="NCBI Taxonomy" id="407234"/>
    <lineage>
        <taxon>Bacteria</taxon>
        <taxon>Pseudomonadati</taxon>
        <taxon>Pseudomonadota</taxon>
        <taxon>Alphaproteobacteria</taxon>
        <taxon>Rhodobacterales</taxon>
        <taxon>Paracoccaceae</taxon>
        <taxon>Phaeovulum</taxon>
    </lineage>
</organism>
<dbReference type="Proteomes" id="UP000186098">
    <property type="component" value="Unassembled WGS sequence"/>
</dbReference>
<dbReference type="RefSeq" id="WP_076363934.1">
    <property type="nucleotide sequence ID" value="NZ_FTOM01000002.1"/>
</dbReference>
<dbReference type="OrthoDB" id="7356934at2"/>
<name>A0A1N7KW50_9RHOB</name>
<proteinExistence type="predicted"/>
<accession>A0A1N7KW50</accession>
<evidence type="ECO:0000313" key="1">
    <source>
        <dbReference type="EMBL" id="SIS65833.1"/>
    </source>
</evidence>
<evidence type="ECO:0000313" key="2">
    <source>
        <dbReference type="Proteomes" id="UP000186098"/>
    </source>
</evidence>
<dbReference type="Pfam" id="PF12096">
    <property type="entry name" value="DUF3572"/>
    <property type="match status" value="1"/>
</dbReference>